<keyword evidence="3 7" id="KW-0479">Metal-binding</keyword>
<dbReference type="AlphaFoldDB" id="A0A6J4RZR6"/>
<dbReference type="CDD" id="cd03379">
    <property type="entry name" value="beta_CA_cladeD"/>
    <property type="match status" value="1"/>
</dbReference>
<dbReference type="PANTHER" id="PTHR43175">
    <property type="entry name" value="CARBONIC ANHYDRASE"/>
    <property type="match status" value="1"/>
</dbReference>
<dbReference type="Pfam" id="PF00484">
    <property type="entry name" value="Pro_CA"/>
    <property type="match status" value="1"/>
</dbReference>
<keyword evidence="4 7" id="KW-0862">Zinc</keyword>
<comment type="function">
    <text evidence="5">Catalyzes the reversible hydration of carbon dioxide to form bicarbonate.</text>
</comment>
<feature type="binding site" evidence="7">
    <location>
        <position position="36"/>
    </location>
    <ligand>
        <name>Zn(2+)</name>
        <dbReference type="ChEBI" id="CHEBI:29105"/>
    </ligand>
</feature>
<feature type="binding site" evidence="7">
    <location>
        <position position="38"/>
    </location>
    <ligand>
        <name>Zn(2+)</name>
        <dbReference type="ChEBI" id="CHEBI:29105"/>
    </ligand>
</feature>
<dbReference type="InterPro" id="IPR036874">
    <property type="entry name" value="Carbonic_anhydrase_sf"/>
</dbReference>
<dbReference type="EC" id="4.2.1.1" evidence="2"/>
<protein>
    <recommendedName>
        <fullName evidence="2">carbonic anhydrase</fullName>
        <ecNumber evidence="2">4.2.1.1</ecNumber>
    </recommendedName>
</protein>
<evidence type="ECO:0000256" key="5">
    <source>
        <dbReference type="ARBA" id="ARBA00024993"/>
    </source>
</evidence>
<feature type="binding site" evidence="7">
    <location>
        <position position="92"/>
    </location>
    <ligand>
        <name>Zn(2+)</name>
        <dbReference type="ChEBI" id="CHEBI:29105"/>
    </ligand>
</feature>
<evidence type="ECO:0000256" key="3">
    <source>
        <dbReference type="ARBA" id="ARBA00022723"/>
    </source>
</evidence>
<feature type="binding site" evidence="7">
    <location>
        <position position="89"/>
    </location>
    <ligand>
        <name>Zn(2+)</name>
        <dbReference type="ChEBI" id="CHEBI:29105"/>
    </ligand>
</feature>
<accession>A0A6J4RZR6</accession>
<evidence type="ECO:0000256" key="1">
    <source>
        <dbReference type="ARBA" id="ARBA00006217"/>
    </source>
</evidence>
<comment type="cofactor">
    <cofactor evidence="7">
        <name>Zn(2+)</name>
        <dbReference type="ChEBI" id="CHEBI:29105"/>
    </cofactor>
    <text evidence="7">Binds 1 zinc ion per subunit.</text>
</comment>
<gene>
    <name evidence="8" type="ORF">AVDCRST_MAG38-2120</name>
</gene>
<dbReference type="SUPFAM" id="SSF53056">
    <property type="entry name" value="beta-carbonic anhydrase, cab"/>
    <property type="match status" value="1"/>
</dbReference>
<sequence>MPNADDMLKVAAARADLLAAPGLSPEPQRKVAVLSCMDTRIDLFPMLGIERGDAHIVRNAGGLVTDDAIRSLSISQRLLGTEEIVVVMHHGCGLLGASEDAYAQALAADGVLPTWRLGAFDDVESTLRHSLARLRQSRELIARDHIRGFVFDPERGTLHEVEPATAATPSDVSAG</sequence>
<dbReference type="SMART" id="SM00947">
    <property type="entry name" value="Pro_CA"/>
    <property type="match status" value="1"/>
</dbReference>
<proteinExistence type="inferred from homology"/>
<evidence type="ECO:0000313" key="8">
    <source>
        <dbReference type="EMBL" id="CAA9482716.1"/>
    </source>
</evidence>
<dbReference type="GO" id="GO:0004089">
    <property type="term" value="F:carbonate dehydratase activity"/>
    <property type="evidence" value="ECO:0007669"/>
    <property type="project" value="UniProtKB-EC"/>
</dbReference>
<keyword evidence="8" id="KW-0456">Lyase</keyword>
<evidence type="ECO:0000256" key="2">
    <source>
        <dbReference type="ARBA" id="ARBA00012925"/>
    </source>
</evidence>
<comment type="catalytic activity">
    <reaction evidence="6">
        <text>hydrogencarbonate + H(+) = CO2 + H2O</text>
        <dbReference type="Rhea" id="RHEA:10748"/>
        <dbReference type="ChEBI" id="CHEBI:15377"/>
        <dbReference type="ChEBI" id="CHEBI:15378"/>
        <dbReference type="ChEBI" id="CHEBI:16526"/>
        <dbReference type="ChEBI" id="CHEBI:17544"/>
        <dbReference type="EC" id="4.2.1.1"/>
    </reaction>
</comment>
<evidence type="ECO:0000256" key="6">
    <source>
        <dbReference type="ARBA" id="ARBA00048348"/>
    </source>
</evidence>
<dbReference type="PANTHER" id="PTHR43175:SF3">
    <property type="entry name" value="CARBON DISULFIDE HYDROLASE"/>
    <property type="match status" value="1"/>
</dbReference>
<dbReference type="Gene3D" id="3.40.1050.10">
    <property type="entry name" value="Carbonic anhydrase"/>
    <property type="match status" value="1"/>
</dbReference>
<evidence type="ECO:0000256" key="4">
    <source>
        <dbReference type="ARBA" id="ARBA00022833"/>
    </source>
</evidence>
<name>A0A6J4RZR6_9ACTN</name>
<dbReference type="InterPro" id="IPR001765">
    <property type="entry name" value="Carbonic_anhydrase"/>
</dbReference>
<dbReference type="GO" id="GO:0008270">
    <property type="term" value="F:zinc ion binding"/>
    <property type="evidence" value="ECO:0007669"/>
    <property type="project" value="InterPro"/>
</dbReference>
<reference evidence="8" key="1">
    <citation type="submission" date="2020-02" db="EMBL/GenBank/DDBJ databases">
        <authorList>
            <person name="Meier V. D."/>
        </authorList>
    </citation>
    <scope>NUCLEOTIDE SEQUENCE</scope>
    <source>
        <strain evidence="8">AVDCRST_MAG38</strain>
    </source>
</reference>
<comment type="similarity">
    <text evidence="1">Belongs to the beta-class carbonic anhydrase family.</text>
</comment>
<organism evidence="8">
    <name type="scientific">uncultured Solirubrobacteraceae bacterium</name>
    <dbReference type="NCBI Taxonomy" id="1162706"/>
    <lineage>
        <taxon>Bacteria</taxon>
        <taxon>Bacillati</taxon>
        <taxon>Actinomycetota</taxon>
        <taxon>Thermoleophilia</taxon>
        <taxon>Solirubrobacterales</taxon>
        <taxon>Solirubrobacteraceae</taxon>
        <taxon>environmental samples</taxon>
    </lineage>
</organism>
<dbReference type="EMBL" id="CADCVJ010000180">
    <property type="protein sequence ID" value="CAA9482716.1"/>
    <property type="molecule type" value="Genomic_DNA"/>
</dbReference>
<evidence type="ECO:0000256" key="7">
    <source>
        <dbReference type="PIRSR" id="PIRSR601765-1"/>
    </source>
</evidence>